<feature type="transmembrane region" description="Helical" evidence="9">
    <location>
        <begin position="182"/>
        <end position="200"/>
    </location>
</feature>
<keyword evidence="2" id="KW-0813">Transport</keyword>
<dbReference type="PANTHER" id="PTHR21444:SF15">
    <property type="entry name" value="RECEPTOR FOR RETINOL UPTAKE STRA6"/>
    <property type="match status" value="1"/>
</dbReference>
<gene>
    <name evidence="10" type="ORF">C0Q70_20977</name>
</gene>
<evidence type="ECO:0000256" key="3">
    <source>
        <dbReference type="ARBA" id="ARBA00022475"/>
    </source>
</evidence>
<feature type="transmembrane region" description="Helical" evidence="9">
    <location>
        <begin position="443"/>
        <end position="466"/>
    </location>
</feature>
<feature type="transmembrane region" description="Helical" evidence="9">
    <location>
        <begin position="487"/>
        <end position="515"/>
    </location>
</feature>
<evidence type="ECO:0008006" key="12">
    <source>
        <dbReference type="Google" id="ProtNLM"/>
    </source>
</evidence>
<dbReference type="PANTHER" id="PTHR21444">
    <property type="entry name" value="COILED-COIL DOMAIN-CONTAINING PROTEIN 180"/>
    <property type="match status" value="1"/>
</dbReference>
<accession>A0A2T7NB81</accession>
<feature type="transmembrane region" description="Helical" evidence="9">
    <location>
        <begin position="83"/>
        <end position="106"/>
    </location>
</feature>
<keyword evidence="5 9" id="KW-1133">Transmembrane helix</keyword>
<reference evidence="10 11" key="1">
    <citation type="submission" date="2018-04" db="EMBL/GenBank/DDBJ databases">
        <title>The genome of golden apple snail Pomacea canaliculata provides insight into stress tolerance and invasive adaptation.</title>
        <authorList>
            <person name="Liu C."/>
            <person name="Liu B."/>
            <person name="Ren Y."/>
            <person name="Zhang Y."/>
            <person name="Wang H."/>
            <person name="Li S."/>
            <person name="Jiang F."/>
            <person name="Yin L."/>
            <person name="Zhang G."/>
            <person name="Qian W."/>
            <person name="Fan W."/>
        </authorList>
    </citation>
    <scope>NUCLEOTIDE SEQUENCE [LARGE SCALE GENOMIC DNA]</scope>
    <source>
        <strain evidence="10">SZHN2017</strain>
        <tissue evidence="10">Muscle</tissue>
    </source>
</reference>
<evidence type="ECO:0000256" key="1">
    <source>
        <dbReference type="ARBA" id="ARBA00004651"/>
    </source>
</evidence>
<dbReference type="Proteomes" id="UP000245119">
    <property type="component" value="Linkage Group LG14"/>
</dbReference>
<sequence>MADSFLAIVNTIINAASNNTALSEECDSKINHYLFYQLSLIPAFIICLSFALTKRRRKLLLSVLRGRPGLIFPMDTLTRSSRISFACAFGATTFLVYQIVLEGALAIDVQGSRAARSFLAIVSVFIYGMVFCPVFTCLAMGSVFGYGLGALYVWMLTGVQIYKLTECQSSAKGRAFLVLRSLPSLLCLVYLSVSIPARLLQSYRKGWILQWKYEADRFTDSLDVIRNHSTGQYVSKLFRKPKVKKSVEGSKLITVKAFLIRLVYRFLYHSKKGFRYPSRILSVMLVGTMVIYTIAFEVLVIAPALLDFCRHQPAVIRADPNATDTSGDFVCNISNVLRTCVITGVVLATLVSLLNVLHMLSSYRRNILALYRGDHSHIPPASVDSNVSHCINSIKFGGFQVGYMVWGFVIQSVILTLICVILAIFVLLIAADVTAWVIAILEYIWPIVVIFIVILVVQKLLAKFVFLQDSGAYLALDNRSIFFNFTYFMFFYNIFLGVASCLLRILKAIAIGIFFLSRLDNSTLSRRFEFFDPGFTAYVGYMQMEYAHSHPVVIVFTRLVLHMWKEARKRQNEDSIPAFTVNDSDCEQKVVDAETPPDNQQEDSFSRRRMKARSNWHVSYTLLHNPDLRVLRKGFVQLLRQARELGVRVPISDNQANIDTHTLAEQIQRAKEDSRVKLRKGGEDEPDVTASQSDRTLVNRKNEYSKV</sequence>
<dbReference type="AlphaFoldDB" id="A0A2T7NB81"/>
<feature type="compositionally biased region" description="Basic and acidic residues" evidence="8">
    <location>
        <begin position="669"/>
        <end position="683"/>
    </location>
</feature>
<feature type="transmembrane region" description="Helical" evidence="9">
    <location>
        <begin position="143"/>
        <end position="162"/>
    </location>
</feature>
<name>A0A2T7NB81_POMCA</name>
<dbReference type="GO" id="GO:0005886">
    <property type="term" value="C:plasma membrane"/>
    <property type="evidence" value="ECO:0007669"/>
    <property type="project" value="UniProtKB-SubCell"/>
</dbReference>
<dbReference type="GO" id="GO:0071939">
    <property type="term" value="P:vitamin A import into cell"/>
    <property type="evidence" value="ECO:0007669"/>
    <property type="project" value="TreeGrafter"/>
</dbReference>
<keyword evidence="6 9" id="KW-0472">Membrane</keyword>
<feature type="transmembrane region" description="Helical" evidence="9">
    <location>
        <begin position="280"/>
        <end position="306"/>
    </location>
</feature>
<evidence type="ECO:0000256" key="5">
    <source>
        <dbReference type="ARBA" id="ARBA00022989"/>
    </source>
</evidence>
<keyword evidence="4 9" id="KW-0812">Transmembrane</keyword>
<evidence type="ECO:0000313" key="10">
    <source>
        <dbReference type="EMBL" id="PVD18428.1"/>
    </source>
</evidence>
<comment type="caution">
    <text evidence="10">The sequence shown here is derived from an EMBL/GenBank/DDBJ whole genome shotgun (WGS) entry which is preliminary data.</text>
</comment>
<feature type="transmembrane region" description="Helical" evidence="9">
    <location>
        <begin position="403"/>
        <end position="431"/>
    </location>
</feature>
<feature type="transmembrane region" description="Helical" evidence="9">
    <location>
        <begin position="336"/>
        <end position="357"/>
    </location>
</feature>
<dbReference type="OrthoDB" id="2376984at2759"/>
<evidence type="ECO:0000313" key="11">
    <source>
        <dbReference type="Proteomes" id="UP000245119"/>
    </source>
</evidence>
<keyword evidence="3" id="KW-1003">Cell membrane</keyword>
<dbReference type="EMBL" id="PZQS01000014">
    <property type="protein sequence ID" value="PVD18428.1"/>
    <property type="molecule type" value="Genomic_DNA"/>
</dbReference>
<organism evidence="10 11">
    <name type="scientific">Pomacea canaliculata</name>
    <name type="common">Golden apple snail</name>
    <dbReference type="NCBI Taxonomy" id="400727"/>
    <lineage>
        <taxon>Eukaryota</taxon>
        <taxon>Metazoa</taxon>
        <taxon>Spiralia</taxon>
        <taxon>Lophotrochozoa</taxon>
        <taxon>Mollusca</taxon>
        <taxon>Gastropoda</taxon>
        <taxon>Caenogastropoda</taxon>
        <taxon>Architaenioglossa</taxon>
        <taxon>Ampullarioidea</taxon>
        <taxon>Ampullariidae</taxon>
        <taxon>Pomacea</taxon>
    </lineage>
</organism>
<feature type="region of interest" description="Disordered" evidence="8">
    <location>
        <begin position="669"/>
        <end position="707"/>
    </location>
</feature>
<dbReference type="GO" id="GO:0034632">
    <property type="term" value="F:retinol transmembrane transporter activity"/>
    <property type="evidence" value="ECO:0007669"/>
    <property type="project" value="InterPro"/>
</dbReference>
<keyword evidence="11" id="KW-1185">Reference proteome</keyword>
<evidence type="ECO:0000256" key="8">
    <source>
        <dbReference type="SAM" id="MobiDB-lite"/>
    </source>
</evidence>
<dbReference type="Pfam" id="PF14752">
    <property type="entry name" value="RBP_receptor"/>
    <property type="match status" value="1"/>
</dbReference>
<dbReference type="STRING" id="400727.A0A2T7NB81"/>
<comment type="subcellular location">
    <subcellularLocation>
        <location evidence="1">Cell membrane</location>
        <topology evidence="1">Multi-pass membrane protein</topology>
    </subcellularLocation>
</comment>
<dbReference type="OMA" id="CEYHTET"/>
<protein>
    <recommendedName>
        <fullName evidence="12">Receptor for retinol uptake STRA6</fullName>
    </recommendedName>
</protein>
<dbReference type="GO" id="GO:0038023">
    <property type="term" value="F:signaling receptor activity"/>
    <property type="evidence" value="ECO:0007669"/>
    <property type="project" value="InterPro"/>
</dbReference>
<dbReference type="InterPro" id="IPR026612">
    <property type="entry name" value="STRA6-like"/>
</dbReference>
<proteinExistence type="predicted"/>
<feature type="transmembrane region" description="Helical" evidence="9">
    <location>
        <begin position="33"/>
        <end position="52"/>
    </location>
</feature>
<evidence type="ECO:0000256" key="2">
    <source>
        <dbReference type="ARBA" id="ARBA00022448"/>
    </source>
</evidence>
<evidence type="ECO:0000256" key="7">
    <source>
        <dbReference type="ARBA" id="ARBA00023170"/>
    </source>
</evidence>
<evidence type="ECO:0000256" key="9">
    <source>
        <dbReference type="SAM" id="Phobius"/>
    </source>
</evidence>
<feature type="transmembrane region" description="Helical" evidence="9">
    <location>
        <begin position="118"/>
        <end position="136"/>
    </location>
</feature>
<evidence type="ECO:0000256" key="6">
    <source>
        <dbReference type="ARBA" id="ARBA00023136"/>
    </source>
</evidence>
<evidence type="ECO:0000256" key="4">
    <source>
        <dbReference type="ARBA" id="ARBA00022692"/>
    </source>
</evidence>
<keyword evidence="7" id="KW-0675">Receptor</keyword>